<evidence type="ECO:0000313" key="3">
    <source>
        <dbReference type="Proteomes" id="UP000617734"/>
    </source>
</evidence>
<reference evidence="2" key="2">
    <citation type="submission" date="2020-09" db="EMBL/GenBank/DDBJ databases">
        <authorList>
            <person name="Sun Q."/>
            <person name="Ohkuma M."/>
        </authorList>
    </citation>
    <scope>NUCLEOTIDE SEQUENCE</scope>
    <source>
        <strain evidence="2">JCM 4646</strain>
    </source>
</reference>
<evidence type="ECO:0000313" key="2">
    <source>
        <dbReference type="EMBL" id="GHH83715.1"/>
    </source>
</evidence>
<dbReference type="InterPro" id="IPR025349">
    <property type="entry name" value="DUF4253"/>
</dbReference>
<accession>A0A919GGW2</accession>
<dbReference type="Pfam" id="PF14062">
    <property type="entry name" value="DUF4253"/>
    <property type="match status" value="1"/>
</dbReference>
<reference evidence="2" key="1">
    <citation type="journal article" date="2014" name="Int. J. Syst. Evol. Microbiol.">
        <title>Complete genome sequence of Corynebacterium casei LMG S-19264T (=DSM 44701T), isolated from a smear-ripened cheese.</title>
        <authorList>
            <consortium name="US DOE Joint Genome Institute (JGI-PGF)"/>
            <person name="Walter F."/>
            <person name="Albersmeier A."/>
            <person name="Kalinowski J."/>
            <person name="Ruckert C."/>
        </authorList>
    </citation>
    <scope>NUCLEOTIDE SEQUENCE</scope>
    <source>
        <strain evidence="2">JCM 4646</strain>
    </source>
</reference>
<feature type="domain" description="DUF4253" evidence="1">
    <location>
        <begin position="184"/>
        <end position="292"/>
    </location>
</feature>
<dbReference type="EMBL" id="BNBO01000067">
    <property type="protein sequence ID" value="GHH83715.1"/>
    <property type="molecule type" value="Genomic_DNA"/>
</dbReference>
<sequence>MSVPPPSVTRMTDSPPLPAELRPLFRRVAAGHHALNSSLPAGRLVGAEEGSDPRPVLWMSEGPAPVGLWEALHRERRTSGLWPLLLAPLRDEPDFRPWGSQELFPDQMSSPDSQDAPDLLRQWWEGIAGWEDEDPEEEAERRAITAPFGPSWPGLAPAGALTRSPDEHARACAAALLQVRPALRIGLVAGTDGAAALASCGWSGPLNHENDMGRVAGVLRSWEQRFGAQVVAVGFDTLDLSVAAPPANLDEALLVAAEHLALCPDNILQGVGTLSAYAEHLVDADVWTLWWD</sequence>
<dbReference type="Proteomes" id="UP000617734">
    <property type="component" value="Unassembled WGS sequence"/>
</dbReference>
<dbReference type="AlphaFoldDB" id="A0A919GGW2"/>
<proteinExistence type="predicted"/>
<gene>
    <name evidence="2" type="ORF">GCM10018781_71520</name>
</gene>
<protein>
    <recommendedName>
        <fullName evidence="1">DUF4253 domain-containing protein</fullName>
    </recommendedName>
</protein>
<evidence type="ECO:0000259" key="1">
    <source>
        <dbReference type="Pfam" id="PF14062"/>
    </source>
</evidence>
<name>A0A919GGW2_9ACTN</name>
<comment type="caution">
    <text evidence="2">The sequence shown here is derived from an EMBL/GenBank/DDBJ whole genome shotgun (WGS) entry which is preliminary data.</text>
</comment>
<organism evidence="2 3">
    <name type="scientific">Kitasatospora indigofera</name>
    <dbReference type="NCBI Taxonomy" id="67307"/>
    <lineage>
        <taxon>Bacteria</taxon>
        <taxon>Bacillati</taxon>
        <taxon>Actinomycetota</taxon>
        <taxon>Actinomycetes</taxon>
        <taxon>Kitasatosporales</taxon>
        <taxon>Streptomycetaceae</taxon>
        <taxon>Kitasatospora</taxon>
    </lineage>
</organism>
<keyword evidence="3" id="KW-1185">Reference proteome</keyword>